<dbReference type="GO" id="GO:0016020">
    <property type="term" value="C:membrane"/>
    <property type="evidence" value="ECO:0007669"/>
    <property type="project" value="UniProtKB-SubCell"/>
</dbReference>
<feature type="region of interest" description="Disordered" evidence="18">
    <location>
        <begin position="342"/>
        <end position="396"/>
    </location>
</feature>
<evidence type="ECO:0000256" key="10">
    <source>
        <dbReference type="ARBA" id="ARBA00022805"/>
    </source>
</evidence>
<evidence type="ECO:0000256" key="2">
    <source>
        <dbReference type="ARBA" id="ARBA00004167"/>
    </source>
</evidence>
<keyword evidence="15" id="KW-0472">Membrane</keyword>
<dbReference type="GeneID" id="62163476"/>
<keyword evidence="14" id="KW-0342">GTP-binding</keyword>
<reference evidence="20" key="1">
    <citation type="submission" date="2020-03" db="EMBL/GenBank/DDBJ databases">
        <authorList>
            <person name="He L."/>
        </authorList>
    </citation>
    <scope>NUCLEOTIDE SEQUENCE</scope>
    <source>
        <strain evidence="20">CkLH20</strain>
    </source>
</reference>
<keyword evidence="12" id="KW-0653">Protein transport</keyword>
<dbReference type="SUPFAM" id="SSF52540">
    <property type="entry name" value="P-loop containing nucleoside triphosphate hydrolases"/>
    <property type="match status" value="1"/>
</dbReference>
<dbReference type="OrthoDB" id="8954335at2759"/>
<name>A0A9P6I4Q7_9PEZI</name>
<keyword evidence="5" id="KW-0934">Plastid</keyword>
<dbReference type="Gene3D" id="3.40.50.300">
    <property type="entry name" value="P-loop containing nucleotide triphosphate hydrolases"/>
    <property type="match status" value="1"/>
</dbReference>
<comment type="cofactor">
    <cofactor evidence="1">
        <name>Mg(2+)</name>
        <dbReference type="ChEBI" id="CHEBI:18420"/>
    </cofactor>
</comment>
<dbReference type="PANTHER" id="PTHR10903:SF135">
    <property type="entry name" value="TRANSLOCASE OF CHLOROPLAST 120, CHLOROPLASTIC-RELATED"/>
    <property type="match status" value="1"/>
</dbReference>
<dbReference type="GO" id="GO:0005525">
    <property type="term" value="F:GTP binding"/>
    <property type="evidence" value="ECO:0007669"/>
    <property type="project" value="UniProtKB-KW"/>
</dbReference>
<evidence type="ECO:0000256" key="6">
    <source>
        <dbReference type="ARBA" id="ARBA00022692"/>
    </source>
</evidence>
<evidence type="ECO:0000259" key="19">
    <source>
        <dbReference type="Pfam" id="PF04548"/>
    </source>
</evidence>
<keyword evidence="8" id="KW-0547">Nucleotide-binding</keyword>
<evidence type="ECO:0000313" key="20">
    <source>
        <dbReference type="EMBL" id="KAF9874991.1"/>
    </source>
</evidence>
<evidence type="ECO:0000256" key="15">
    <source>
        <dbReference type="ARBA" id="ARBA00023136"/>
    </source>
</evidence>
<evidence type="ECO:0000256" key="8">
    <source>
        <dbReference type="ARBA" id="ARBA00022741"/>
    </source>
</evidence>
<proteinExistence type="predicted"/>
<dbReference type="PANTHER" id="PTHR10903">
    <property type="entry name" value="GTPASE, IMAP FAMILY MEMBER-RELATED"/>
    <property type="match status" value="1"/>
</dbReference>
<dbReference type="InterPro" id="IPR045058">
    <property type="entry name" value="GIMA/IAN/Toc"/>
</dbReference>
<evidence type="ECO:0000256" key="4">
    <source>
        <dbReference type="ARBA" id="ARBA00022528"/>
    </source>
</evidence>
<keyword evidence="10" id="KW-1002">Plastid outer membrane</keyword>
<evidence type="ECO:0000313" key="21">
    <source>
        <dbReference type="Proteomes" id="UP000781932"/>
    </source>
</evidence>
<dbReference type="AlphaFoldDB" id="A0A9P6I4Q7"/>
<evidence type="ECO:0000256" key="13">
    <source>
        <dbReference type="ARBA" id="ARBA00022989"/>
    </source>
</evidence>
<keyword evidence="9" id="KW-0378">Hydrolase</keyword>
<feature type="coiled-coil region" evidence="17">
    <location>
        <begin position="237"/>
        <end position="281"/>
    </location>
</feature>
<dbReference type="CDD" id="cd00882">
    <property type="entry name" value="Ras_like_GTPase"/>
    <property type="match status" value="1"/>
</dbReference>
<keyword evidence="21" id="KW-1185">Reference proteome</keyword>
<dbReference type="InterPro" id="IPR027417">
    <property type="entry name" value="P-loop_NTPase"/>
</dbReference>
<sequence length="728" mass="82030">MARGEIVGDAPSFNHPQRNGMSMIVVVGITGAGKSYLINRLAGRNVVEEGGQLGSCTQRCQMIPVKIGNTKTLLIDTPGFDDTKRSDADILNEIADVLTAQYALGFKLQGVFYVHRITDMRFQGCNVKTLEIFKRICGDEALKNVLLITSRWDKVDEATGADRERQLREDFWAYMLGHGSCMSRFHGDRTSAISLASQLLVKETVVLRLQHEIINEGKTLNMTAAGAFVDNSLENAHKDSLKQRESLQKHREELQQSNLMRRKWEADWAQQQAEIQSVEKQQSSLRRNVVDEAFLPTGKGELNETGTAGLNRRAPGLVQHHGNKPIYKSFGFVKVAKKRFVGATSRQSPRPLDSEVRRSRPDDQDASTAPVLSVSLPQVPLSLPNQIPRKDVGSSRQQVEDDVEALEDRIYALEQNCAQLQRQNDAMQAARDAREDLMGRQEPDSSISAQFSDIMLQIKSWVSKYCKDAKRPFEVEKLDPQLLPQIRKVIPRLRRLEDLPEILPPGAGGLKSRRKFIRGWVALVVTENLFRSLPAPTHGTESGSDVWIPEKPRNALKSLEMTLLNSGEAITASTFHEWRTLTFSMFGNLYPRSHWSRSHELGDILEETCRKVIQVVWPLISDGTDENDMMLRLEDNVFFPAIGLSQVLRRQRACCEYTKPYLFQPGQMKDVDSLVEEEDDGSVPEHCLKVVDTVITPGLYKSGNHDGEQYDVVYPVEFAEVTCNESRD</sequence>
<evidence type="ECO:0000256" key="1">
    <source>
        <dbReference type="ARBA" id="ARBA00001946"/>
    </source>
</evidence>
<protein>
    <recommendedName>
        <fullName evidence="19">AIG1-type G domain-containing protein</fullName>
    </recommendedName>
</protein>
<evidence type="ECO:0000256" key="12">
    <source>
        <dbReference type="ARBA" id="ARBA00022927"/>
    </source>
</evidence>
<keyword evidence="11" id="KW-0460">Magnesium</keyword>
<keyword evidence="6" id="KW-0812">Transmembrane</keyword>
<dbReference type="Proteomes" id="UP000781932">
    <property type="component" value="Unassembled WGS sequence"/>
</dbReference>
<evidence type="ECO:0000256" key="3">
    <source>
        <dbReference type="ARBA" id="ARBA00022448"/>
    </source>
</evidence>
<dbReference type="GO" id="GO:0016787">
    <property type="term" value="F:hydrolase activity"/>
    <property type="evidence" value="ECO:0007669"/>
    <property type="project" value="UniProtKB-KW"/>
</dbReference>
<evidence type="ECO:0000256" key="9">
    <source>
        <dbReference type="ARBA" id="ARBA00022801"/>
    </source>
</evidence>
<gene>
    <name evidence="20" type="ORF">CkaCkLH20_07685</name>
</gene>
<evidence type="ECO:0000256" key="5">
    <source>
        <dbReference type="ARBA" id="ARBA00022640"/>
    </source>
</evidence>
<dbReference type="GO" id="GO:0046872">
    <property type="term" value="F:metal ion binding"/>
    <property type="evidence" value="ECO:0007669"/>
    <property type="project" value="UniProtKB-KW"/>
</dbReference>
<dbReference type="RefSeq" id="XP_038744452.1">
    <property type="nucleotide sequence ID" value="XM_038890402.1"/>
</dbReference>
<feature type="compositionally biased region" description="Basic and acidic residues" evidence="18">
    <location>
        <begin position="352"/>
        <end position="363"/>
    </location>
</feature>
<comment type="caution">
    <text evidence="20">The sequence shown here is derived from an EMBL/GenBank/DDBJ whole genome shotgun (WGS) entry which is preliminary data.</text>
</comment>
<keyword evidence="17" id="KW-0175">Coiled coil</keyword>
<evidence type="ECO:0000256" key="7">
    <source>
        <dbReference type="ARBA" id="ARBA00022723"/>
    </source>
</evidence>
<evidence type="ECO:0000256" key="14">
    <source>
        <dbReference type="ARBA" id="ARBA00023134"/>
    </source>
</evidence>
<comment type="subcellular location">
    <subcellularLocation>
        <location evidence="2">Membrane</location>
        <topology evidence="2">Single-pass membrane protein</topology>
    </subcellularLocation>
    <subcellularLocation>
        <location evidence="16">Plastid</location>
        <location evidence="16">Chloroplast outer membrane</location>
    </subcellularLocation>
</comment>
<organism evidence="20 21">
    <name type="scientific">Colletotrichum karsti</name>
    <dbReference type="NCBI Taxonomy" id="1095194"/>
    <lineage>
        <taxon>Eukaryota</taxon>
        <taxon>Fungi</taxon>
        <taxon>Dikarya</taxon>
        <taxon>Ascomycota</taxon>
        <taxon>Pezizomycotina</taxon>
        <taxon>Sordariomycetes</taxon>
        <taxon>Hypocreomycetidae</taxon>
        <taxon>Glomerellales</taxon>
        <taxon>Glomerellaceae</taxon>
        <taxon>Colletotrichum</taxon>
        <taxon>Colletotrichum boninense species complex</taxon>
    </lineage>
</organism>
<keyword evidence="13" id="KW-1133">Transmembrane helix</keyword>
<keyword evidence="7" id="KW-0479">Metal-binding</keyword>
<keyword evidence="3" id="KW-0813">Transport</keyword>
<accession>A0A9P6I4Q7</accession>
<dbReference type="GO" id="GO:0015031">
    <property type="term" value="P:protein transport"/>
    <property type="evidence" value="ECO:0007669"/>
    <property type="project" value="UniProtKB-KW"/>
</dbReference>
<reference evidence="20" key="2">
    <citation type="submission" date="2020-11" db="EMBL/GenBank/DDBJ databases">
        <title>Whole genome sequencing of Colletotrichum sp.</title>
        <authorList>
            <person name="Li H."/>
        </authorList>
    </citation>
    <scope>NUCLEOTIDE SEQUENCE</scope>
    <source>
        <strain evidence="20">CkLH20</strain>
    </source>
</reference>
<feature type="domain" description="AIG1-type G" evidence="19">
    <location>
        <begin position="24"/>
        <end position="157"/>
    </location>
</feature>
<dbReference type="Pfam" id="PF04548">
    <property type="entry name" value="AIG1"/>
    <property type="match status" value="1"/>
</dbReference>
<evidence type="ECO:0000256" key="11">
    <source>
        <dbReference type="ARBA" id="ARBA00022842"/>
    </source>
</evidence>
<dbReference type="EMBL" id="JAATWM020000024">
    <property type="protein sequence ID" value="KAF9874991.1"/>
    <property type="molecule type" value="Genomic_DNA"/>
</dbReference>
<evidence type="ECO:0000256" key="16">
    <source>
        <dbReference type="ARBA" id="ARBA00024013"/>
    </source>
</evidence>
<keyword evidence="4" id="KW-0150">Chloroplast</keyword>
<feature type="compositionally biased region" description="Low complexity" evidence="18">
    <location>
        <begin position="370"/>
        <end position="384"/>
    </location>
</feature>
<evidence type="ECO:0000256" key="18">
    <source>
        <dbReference type="SAM" id="MobiDB-lite"/>
    </source>
</evidence>
<evidence type="ECO:0000256" key="17">
    <source>
        <dbReference type="SAM" id="Coils"/>
    </source>
</evidence>
<dbReference type="InterPro" id="IPR006703">
    <property type="entry name" value="G_AIG1"/>
</dbReference>